<dbReference type="PRINTS" id="PR00260">
    <property type="entry name" value="CHEMTRNSDUCR"/>
</dbReference>
<evidence type="ECO:0000313" key="12">
    <source>
        <dbReference type="EMBL" id="TRM10285.1"/>
    </source>
</evidence>
<evidence type="ECO:0000256" key="4">
    <source>
        <dbReference type="ARBA" id="ARBA00023224"/>
    </source>
</evidence>
<dbReference type="InterPro" id="IPR003660">
    <property type="entry name" value="HAMP_dom"/>
</dbReference>
<dbReference type="RefSeq" id="WP_138601776.1">
    <property type="nucleotide sequence ID" value="NZ_VCIA01000001.1"/>
</dbReference>
<evidence type="ECO:0000313" key="11">
    <source>
        <dbReference type="EMBL" id="TMN21406.1"/>
    </source>
</evidence>
<comment type="similarity">
    <text evidence="5">Belongs to the methyl-accepting chemotaxis (MCP) protein family.</text>
</comment>
<dbReference type="GO" id="GO:0006935">
    <property type="term" value="P:chemotaxis"/>
    <property type="evidence" value="ECO:0007669"/>
    <property type="project" value="InterPro"/>
</dbReference>
<evidence type="ECO:0000256" key="2">
    <source>
        <dbReference type="ARBA" id="ARBA00022475"/>
    </source>
</evidence>
<dbReference type="GO" id="GO:0005886">
    <property type="term" value="C:plasma membrane"/>
    <property type="evidence" value="ECO:0007669"/>
    <property type="project" value="UniProtKB-SubCell"/>
</dbReference>
<dbReference type="Proteomes" id="UP000306980">
    <property type="component" value="Unassembled WGS sequence"/>
</dbReference>
<reference evidence="11 13" key="1">
    <citation type="submission" date="2019-05" db="EMBL/GenBank/DDBJ databases">
        <title>Genomic analysis of Lentibacillus sp. NKC220-2.</title>
        <authorList>
            <person name="Oh Y.J."/>
        </authorList>
    </citation>
    <scope>NUCLEOTIDE SEQUENCE [LARGE SCALE GENOMIC DNA]</scope>
    <source>
        <strain evidence="11 13">NKC220-2</strain>
    </source>
</reference>
<protein>
    <submittedName>
        <fullName evidence="12">Methyl-accepting chemotaxis protein</fullName>
    </submittedName>
</protein>
<dbReference type="Gene3D" id="1.10.287.950">
    <property type="entry name" value="Methyl-accepting chemotaxis protein"/>
    <property type="match status" value="1"/>
</dbReference>
<evidence type="ECO:0000256" key="8">
    <source>
        <dbReference type="SAM" id="Phobius"/>
    </source>
</evidence>
<feature type="domain" description="HAMP" evidence="10">
    <location>
        <begin position="206"/>
        <end position="259"/>
    </location>
</feature>
<evidence type="ECO:0000256" key="7">
    <source>
        <dbReference type="SAM" id="MobiDB-lite"/>
    </source>
</evidence>
<dbReference type="OrthoDB" id="2168386at2"/>
<dbReference type="InterPro" id="IPR024478">
    <property type="entry name" value="HlyB_4HB_MCP"/>
</dbReference>
<reference evidence="12 14" key="2">
    <citation type="submission" date="2019-07" db="EMBL/GenBank/DDBJ databases">
        <title>Genomic analysis of Lentibacillus sp. NKC851-2.</title>
        <authorList>
            <person name="Oh Y.J."/>
        </authorList>
    </citation>
    <scope>NUCLEOTIDE SEQUENCE [LARGE SCALE GENOMIC DNA]</scope>
    <source>
        <strain evidence="12 14">NKC851-2</strain>
    </source>
</reference>
<dbReference type="EMBL" id="VCIA01000001">
    <property type="protein sequence ID" value="TMN21406.1"/>
    <property type="molecule type" value="Genomic_DNA"/>
</dbReference>
<evidence type="ECO:0000256" key="6">
    <source>
        <dbReference type="PROSITE-ProRule" id="PRU00284"/>
    </source>
</evidence>
<dbReference type="CDD" id="cd11386">
    <property type="entry name" value="MCP_signal"/>
    <property type="match status" value="1"/>
</dbReference>
<dbReference type="SMART" id="SM00283">
    <property type="entry name" value="MA"/>
    <property type="match status" value="1"/>
</dbReference>
<feature type="compositionally biased region" description="Low complexity" evidence="7">
    <location>
        <begin position="526"/>
        <end position="537"/>
    </location>
</feature>
<evidence type="ECO:0000313" key="14">
    <source>
        <dbReference type="Proteomes" id="UP000319280"/>
    </source>
</evidence>
<accession>A0A549YEH2</accession>
<dbReference type="Gene3D" id="6.10.340.10">
    <property type="match status" value="1"/>
</dbReference>
<keyword evidence="3 8" id="KW-0472">Membrane</keyword>
<dbReference type="GO" id="GO:0007165">
    <property type="term" value="P:signal transduction"/>
    <property type="evidence" value="ECO:0007669"/>
    <property type="project" value="UniProtKB-KW"/>
</dbReference>
<dbReference type="PROSITE" id="PS50111">
    <property type="entry name" value="CHEMOTAXIS_TRANSDUC_2"/>
    <property type="match status" value="1"/>
</dbReference>
<comment type="caution">
    <text evidence="12">The sequence shown here is derived from an EMBL/GenBank/DDBJ whole genome shotgun (WGS) entry which is preliminary data.</text>
</comment>
<dbReference type="SUPFAM" id="SSF58104">
    <property type="entry name" value="Methyl-accepting chemotaxis protein (MCP) signaling domain"/>
    <property type="match status" value="1"/>
</dbReference>
<evidence type="ECO:0000313" key="13">
    <source>
        <dbReference type="Proteomes" id="UP000306980"/>
    </source>
</evidence>
<dbReference type="PANTHER" id="PTHR32089:SF112">
    <property type="entry name" value="LYSOZYME-LIKE PROTEIN-RELATED"/>
    <property type="match status" value="1"/>
</dbReference>
<feature type="compositionally biased region" description="Polar residues" evidence="7">
    <location>
        <begin position="510"/>
        <end position="520"/>
    </location>
</feature>
<keyword evidence="14" id="KW-1185">Reference proteome</keyword>
<dbReference type="PANTHER" id="PTHR32089">
    <property type="entry name" value="METHYL-ACCEPTING CHEMOTAXIS PROTEIN MCPB"/>
    <property type="match status" value="1"/>
</dbReference>
<feature type="domain" description="Methyl-accepting transducer" evidence="9">
    <location>
        <begin position="278"/>
        <end position="514"/>
    </location>
</feature>
<evidence type="ECO:0000259" key="9">
    <source>
        <dbReference type="PROSITE" id="PS50111"/>
    </source>
</evidence>
<organism evidence="12 14">
    <name type="scientific">Lentibacillus cibarius</name>
    <dbReference type="NCBI Taxonomy" id="2583219"/>
    <lineage>
        <taxon>Bacteria</taxon>
        <taxon>Bacillati</taxon>
        <taxon>Bacillota</taxon>
        <taxon>Bacilli</taxon>
        <taxon>Bacillales</taxon>
        <taxon>Bacillaceae</taxon>
        <taxon>Lentibacillus</taxon>
    </lineage>
</organism>
<dbReference type="SMART" id="SM00304">
    <property type="entry name" value="HAMP"/>
    <property type="match status" value="1"/>
</dbReference>
<dbReference type="Pfam" id="PF12729">
    <property type="entry name" value="4HB_MCP_1"/>
    <property type="match status" value="1"/>
</dbReference>
<dbReference type="InterPro" id="IPR004090">
    <property type="entry name" value="Chemotax_Me-accpt_rcpt"/>
</dbReference>
<evidence type="ECO:0000256" key="5">
    <source>
        <dbReference type="ARBA" id="ARBA00029447"/>
    </source>
</evidence>
<feature type="region of interest" description="Disordered" evidence="7">
    <location>
        <begin position="510"/>
        <end position="544"/>
    </location>
</feature>
<dbReference type="GO" id="GO:0004888">
    <property type="term" value="F:transmembrane signaling receptor activity"/>
    <property type="evidence" value="ECO:0007669"/>
    <property type="project" value="InterPro"/>
</dbReference>
<feature type="compositionally biased region" description="Low complexity" evidence="7">
    <location>
        <begin position="300"/>
        <end position="315"/>
    </location>
</feature>
<keyword evidence="8" id="KW-0812">Transmembrane</keyword>
<keyword evidence="2" id="KW-1003">Cell membrane</keyword>
<feature type="transmembrane region" description="Helical" evidence="8">
    <location>
        <begin position="183"/>
        <end position="208"/>
    </location>
</feature>
<dbReference type="EMBL" id="VJMZ01000001">
    <property type="protein sequence ID" value="TRM10285.1"/>
    <property type="molecule type" value="Genomic_DNA"/>
</dbReference>
<sequence>MKGLLKFKRITTKVLFGFSIILVLVVLLSVYNIYALQKTNSSMQNMINKEISLLITDENLANNMTKRTSLLRGLLLYKDNAYKKEFNAGIDENIKLENKALEISNSNQLQKLIDKKTEWGKLTDKVIAKYENGNIESAMEVMQNDVQPMGNELIDEFKSLANQREAEIKKIGEEMTANAKTTVLTVVITSALIVVLGIITAIITARIISNPIKAVMNRMKLISNGDLTHDLLETKSEDEVGQLVTATNEMNTNMRDLLNQINQVSEMVSSQSEELTQSANEVKLGSEQIATTMQELASGSETQANSSSELSSAMSTFTTRVQEANENGEQIHQASTTVLRMTDEGSQLMNDSKNQMEKIDSIVQDAFQKVQGLDAHSQDISKLVSVIKDIADQTNLLALNAAIEAARAGEHGKGFAVVADEVRKLAEQVSESVTDITGIVSNIQIETGSVANSLQEGYKEADKGTKQINSTGEKFDGISEAITDVVNSIETVSENLSEISATSQQMNSSIQEIASVSQESAAGVEQTSASSQQTTSSMEGVASSADDLAKLAEGLKGLVRSFKL</sequence>
<evidence type="ECO:0000256" key="1">
    <source>
        <dbReference type="ARBA" id="ARBA00004236"/>
    </source>
</evidence>
<dbReference type="PROSITE" id="PS50885">
    <property type="entry name" value="HAMP"/>
    <property type="match status" value="1"/>
</dbReference>
<gene>
    <name evidence="11" type="ORF">FFL34_04230</name>
    <name evidence="12" type="ORF">FH966_00315</name>
</gene>
<dbReference type="AlphaFoldDB" id="A0A549YEH2"/>
<dbReference type="Pfam" id="PF00672">
    <property type="entry name" value="HAMP"/>
    <property type="match status" value="1"/>
</dbReference>
<feature type="transmembrane region" description="Helical" evidence="8">
    <location>
        <begin position="12"/>
        <end position="34"/>
    </location>
</feature>
<proteinExistence type="inferred from homology"/>
<dbReference type="Pfam" id="PF00015">
    <property type="entry name" value="MCPsignal"/>
    <property type="match status" value="1"/>
</dbReference>
<dbReference type="CDD" id="cd06225">
    <property type="entry name" value="HAMP"/>
    <property type="match status" value="1"/>
</dbReference>
<feature type="region of interest" description="Disordered" evidence="7">
    <location>
        <begin position="296"/>
        <end position="315"/>
    </location>
</feature>
<dbReference type="Proteomes" id="UP000319280">
    <property type="component" value="Unassembled WGS sequence"/>
</dbReference>
<name>A0A549YEH2_9BACI</name>
<dbReference type="InterPro" id="IPR004089">
    <property type="entry name" value="MCPsignal_dom"/>
</dbReference>
<keyword evidence="8" id="KW-1133">Transmembrane helix</keyword>
<keyword evidence="4 6" id="KW-0807">Transducer</keyword>
<evidence type="ECO:0000259" key="10">
    <source>
        <dbReference type="PROSITE" id="PS50885"/>
    </source>
</evidence>
<evidence type="ECO:0000256" key="3">
    <source>
        <dbReference type="ARBA" id="ARBA00023136"/>
    </source>
</evidence>
<comment type="subcellular location">
    <subcellularLocation>
        <location evidence="1">Cell membrane</location>
    </subcellularLocation>
</comment>
<accession>A0A5S3QLQ0</accession>